<protein>
    <submittedName>
        <fullName evidence="1">Uncharacterized protein</fullName>
    </submittedName>
</protein>
<dbReference type="Proteomes" id="UP001328107">
    <property type="component" value="Unassembled WGS sequence"/>
</dbReference>
<sequence>LSSASDTLLEEKEHLGQVLILQFTRRYFPSSRGEIRGSDGSFGVSLALPLQFASQINRKSLHTVFRIFFGAFQIYLDTRSWPWPLLIHIRKEFELPSLVHRNCFDWLRITSIRSDYNHGCIGNESMPSTLTEEIPLDYHLNSEMDWIIKKLTDLFSA</sequence>
<dbReference type="AlphaFoldDB" id="A0AAN5IBL6"/>
<organism evidence="1 2">
    <name type="scientific">Pristionchus mayeri</name>
    <dbReference type="NCBI Taxonomy" id="1317129"/>
    <lineage>
        <taxon>Eukaryota</taxon>
        <taxon>Metazoa</taxon>
        <taxon>Ecdysozoa</taxon>
        <taxon>Nematoda</taxon>
        <taxon>Chromadorea</taxon>
        <taxon>Rhabditida</taxon>
        <taxon>Rhabditina</taxon>
        <taxon>Diplogasteromorpha</taxon>
        <taxon>Diplogasteroidea</taxon>
        <taxon>Neodiplogasteridae</taxon>
        <taxon>Pristionchus</taxon>
    </lineage>
</organism>
<accession>A0AAN5IBL6</accession>
<reference evidence="2" key="1">
    <citation type="submission" date="2022-10" db="EMBL/GenBank/DDBJ databases">
        <title>Genome assembly of Pristionchus species.</title>
        <authorList>
            <person name="Yoshida K."/>
            <person name="Sommer R.J."/>
        </authorList>
    </citation>
    <scope>NUCLEOTIDE SEQUENCE [LARGE SCALE GENOMIC DNA]</scope>
    <source>
        <strain evidence="2">RS5460</strain>
    </source>
</reference>
<evidence type="ECO:0000313" key="2">
    <source>
        <dbReference type="Proteomes" id="UP001328107"/>
    </source>
</evidence>
<feature type="non-terminal residue" evidence="1">
    <location>
        <position position="1"/>
    </location>
</feature>
<name>A0AAN5IBL6_9BILA</name>
<keyword evidence="2" id="KW-1185">Reference proteome</keyword>
<dbReference type="EMBL" id="BTRK01000006">
    <property type="protein sequence ID" value="GMR60133.1"/>
    <property type="molecule type" value="Genomic_DNA"/>
</dbReference>
<comment type="caution">
    <text evidence="1">The sequence shown here is derived from an EMBL/GenBank/DDBJ whole genome shotgun (WGS) entry which is preliminary data.</text>
</comment>
<proteinExistence type="predicted"/>
<gene>
    <name evidence="1" type="ORF">PMAYCL1PPCAC_30328</name>
</gene>
<evidence type="ECO:0000313" key="1">
    <source>
        <dbReference type="EMBL" id="GMR60133.1"/>
    </source>
</evidence>